<dbReference type="InterPro" id="IPR002145">
    <property type="entry name" value="CopG"/>
</dbReference>
<dbReference type="Proteomes" id="UP000590564">
    <property type="component" value="Unassembled WGS sequence"/>
</dbReference>
<evidence type="ECO:0000259" key="5">
    <source>
        <dbReference type="Pfam" id="PF01402"/>
    </source>
</evidence>
<gene>
    <name evidence="8" type="ORF">HNP96_001058</name>
    <name evidence="7" type="ORF">MMJJ_02570</name>
</gene>
<dbReference type="GeneID" id="36101352"/>
<reference evidence="9" key="1">
    <citation type="journal article" date="2018" name="Genome Announc.">
        <title>Complete Genome Sequence of the Methanococcus maripaludis Type Strain JJ (DSM 2067), a Model for Selenoprotein Synthesis in Archaea.</title>
        <authorList>
            <person name="Poehlein A."/>
            <person name="Heym D."/>
            <person name="Quitzke V."/>
            <person name="Fersch J."/>
            <person name="Daniel R."/>
            <person name="Rother M."/>
        </authorList>
    </citation>
    <scope>NUCLEOTIDE SEQUENCE [LARGE SCALE GENOMIC DNA]</scope>
    <source>
        <strain evidence="9">DSM 2067</strain>
    </source>
</reference>
<dbReference type="InterPro" id="IPR045865">
    <property type="entry name" value="ACT-like_dom_sf"/>
</dbReference>
<dbReference type="SUPFAM" id="SSF55021">
    <property type="entry name" value="ACT-like"/>
    <property type="match status" value="1"/>
</dbReference>
<reference evidence="7" key="2">
    <citation type="submission" date="2018-02" db="EMBL/GenBank/DDBJ databases">
        <title>Complete genome sequence of the Methanococcus maripaludis type strain JJ (DSM 2067), a model for selenoprotein synthesis in Archaea.</title>
        <authorList>
            <person name="Poehlein A."/>
            <person name="Heym D."/>
            <person name="Quitzke V."/>
            <person name="Fersch J."/>
            <person name="Daniel R."/>
            <person name="Rother M."/>
        </authorList>
    </citation>
    <scope>NUCLEOTIDE SEQUENCE [LARGE SCALE GENOMIC DNA]</scope>
    <source>
        <strain evidence="7">DSM 2067</strain>
    </source>
</reference>
<dbReference type="InterPro" id="IPR027271">
    <property type="entry name" value="Acetolactate_synth/TF_NikR_C"/>
</dbReference>
<dbReference type="GO" id="GO:0003677">
    <property type="term" value="F:DNA binding"/>
    <property type="evidence" value="ECO:0007669"/>
    <property type="project" value="UniProtKB-KW"/>
</dbReference>
<dbReference type="InterPro" id="IPR013321">
    <property type="entry name" value="Arc_rbn_hlx_hlx"/>
</dbReference>
<dbReference type="KEGG" id="mmad:MMJJ_02570"/>
<dbReference type="EMBL" id="CP026606">
    <property type="protein sequence ID" value="AVB75675.1"/>
    <property type="molecule type" value="Genomic_DNA"/>
</dbReference>
<evidence type="ECO:0000313" key="7">
    <source>
        <dbReference type="EMBL" id="AVB75675.1"/>
    </source>
</evidence>
<accession>A0A2L1C8J3</accession>
<dbReference type="Gene3D" id="1.10.1220.10">
    <property type="entry name" value="Met repressor-like"/>
    <property type="match status" value="1"/>
</dbReference>
<keyword evidence="4" id="KW-0804">Transcription</keyword>
<evidence type="ECO:0000256" key="1">
    <source>
        <dbReference type="ARBA" id="ARBA00008478"/>
    </source>
</evidence>
<evidence type="ECO:0000313" key="8">
    <source>
        <dbReference type="EMBL" id="MBB6497017.1"/>
    </source>
</evidence>
<dbReference type="PANTHER" id="PTHR34719:SF2">
    <property type="entry name" value="NICKEL-RESPONSIVE REGULATOR"/>
    <property type="match status" value="1"/>
</dbReference>
<evidence type="ECO:0000313" key="10">
    <source>
        <dbReference type="Proteomes" id="UP000590564"/>
    </source>
</evidence>
<dbReference type="Pfam" id="PF01402">
    <property type="entry name" value="RHH_1"/>
    <property type="match status" value="1"/>
</dbReference>
<dbReference type="SUPFAM" id="SSF47598">
    <property type="entry name" value="Ribbon-helix-helix"/>
    <property type="match status" value="1"/>
</dbReference>
<evidence type="ECO:0000313" key="9">
    <source>
        <dbReference type="Proteomes" id="UP000239462"/>
    </source>
</evidence>
<dbReference type="Pfam" id="PF08753">
    <property type="entry name" value="NikR_C"/>
    <property type="match status" value="1"/>
</dbReference>
<comment type="similarity">
    <text evidence="1">Belongs to the transcriptional regulatory CopG/NikR family.</text>
</comment>
<dbReference type="PANTHER" id="PTHR34719">
    <property type="entry name" value="NICKEL-RESPONSIVE REGULATOR"/>
    <property type="match status" value="1"/>
</dbReference>
<dbReference type="RefSeq" id="WP_104837337.1">
    <property type="nucleotide sequence ID" value="NZ_CP026606.1"/>
</dbReference>
<reference evidence="8 10" key="3">
    <citation type="submission" date="2020-08" db="EMBL/GenBank/DDBJ databases">
        <title>Genomic Encyclopedia of Type Strains, Phase IV (KMG-V): Genome sequencing to study the core and pangenomes of soil and plant-associated prokaryotes.</title>
        <authorList>
            <person name="Whitman W."/>
        </authorList>
    </citation>
    <scope>NUCLEOTIDE SEQUENCE [LARGE SCALE GENOMIC DNA]</scope>
    <source>
        <strain evidence="8 10">D1</strain>
    </source>
</reference>
<feature type="domain" description="Ribbon-helix-helix protein CopG" evidence="5">
    <location>
        <begin position="5"/>
        <end position="43"/>
    </location>
</feature>
<evidence type="ECO:0000256" key="4">
    <source>
        <dbReference type="ARBA" id="ARBA00023163"/>
    </source>
</evidence>
<evidence type="ECO:0000256" key="3">
    <source>
        <dbReference type="ARBA" id="ARBA00023125"/>
    </source>
</evidence>
<proteinExistence type="inferred from homology"/>
<evidence type="ECO:0000259" key="6">
    <source>
        <dbReference type="Pfam" id="PF08753"/>
    </source>
</evidence>
<dbReference type="InterPro" id="IPR014864">
    <property type="entry name" value="TF_NikR_Ni-bd_C"/>
</dbReference>
<dbReference type="InterPro" id="IPR050192">
    <property type="entry name" value="CopG/NikR_regulator"/>
</dbReference>
<keyword evidence="2" id="KW-0805">Transcription regulation</keyword>
<keyword evidence="3" id="KW-0238">DNA-binding</keyword>
<protein>
    <submittedName>
        <fullName evidence="8">CopG family nickel-responsive transcriptional regulator</fullName>
    </submittedName>
    <submittedName>
        <fullName evidence="7">Nickel responsive regulator</fullName>
    </submittedName>
</protein>
<dbReference type="InterPro" id="IPR010985">
    <property type="entry name" value="Ribbon_hlx_hlx"/>
</dbReference>
<dbReference type="Proteomes" id="UP000239462">
    <property type="component" value="Chromosome"/>
</dbReference>
<name>A0A2L1C8J3_METMI</name>
<dbReference type="AlphaFoldDB" id="A0A2L1C8J3"/>
<dbReference type="EMBL" id="JACHED010000002">
    <property type="protein sequence ID" value="MBB6497017.1"/>
    <property type="molecule type" value="Genomic_DNA"/>
</dbReference>
<evidence type="ECO:0000256" key="2">
    <source>
        <dbReference type="ARBA" id="ARBA00023015"/>
    </source>
</evidence>
<feature type="domain" description="Transcription factor NikR nickel binding C-terminal" evidence="6">
    <location>
        <begin position="57"/>
        <end position="126"/>
    </location>
</feature>
<dbReference type="CDD" id="cd22231">
    <property type="entry name" value="RHH_NikR_HicB-like"/>
    <property type="match status" value="1"/>
</dbReference>
<dbReference type="Gene3D" id="3.30.70.1150">
    <property type="entry name" value="ACT-like. Chain A, domain 2"/>
    <property type="match status" value="1"/>
</dbReference>
<sequence>MANVERISLSFPKFLLSELDSIVESKNYSSRSELIRDAVRKYVIENNALTPGKTVNGMITVVYSPSKDTMEEMSHIYFEYETIIKSMNQSYVKTTCEKNKKLEIFVIEGESDIVSEFYQKIQNINGKIYDNIIIF</sequence>
<organism evidence="7 9">
    <name type="scientific">Methanococcus maripaludis</name>
    <name type="common">Methanococcus deltae</name>
    <dbReference type="NCBI Taxonomy" id="39152"/>
    <lineage>
        <taxon>Archaea</taxon>
        <taxon>Methanobacteriati</taxon>
        <taxon>Methanobacteriota</taxon>
        <taxon>Methanomada group</taxon>
        <taxon>Methanococci</taxon>
        <taxon>Methanococcales</taxon>
        <taxon>Methanococcaceae</taxon>
        <taxon>Methanococcus</taxon>
    </lineage>
</organism>
<dbReference type="GO" id="GO:0006355">
    <property type="term" value="P:regulation of DNA-templated transcription"/>
    <property type="evidence" value="ECO:0007669"/>
    <property type="project" value="InterPro"/>
</dbReference>